<organism evidence="2 3">
    <name type="scientific">Cyanobacterium aponinum 0216</name>
    <dbReference type="NCBI Taxonomy" id="2676140"/>
    <lineage>
        <taxon>Bacteria</taxon>
        <taxon>Bacillati</taxon>
        <taxon>Cyanobacteriota</taxon>
        <taxon>Cyanophyceae</taxon>
        <taxon>Oscillatoriophycideae</taxon>
        <taxon>Chroococcales</taxon>
        <taxon>Geminocystaceae</taxon>
        <taxon>Cyanobacterium</taxon>
    </lineage>
</organism>
<sequence>MNNQNIDIKELQNLSQKIPEKMPYIKMVILFGSRARGDINDKSDWDFAILCDREIAAKTFKNKVSSWFAYSIDLNEIFDLKTERIDVVDLNSCSDFIAHYIARDGVLIYEKNEGEFEHFRREKLKTESQMNVISKNLRAEIEEFLSECGV</sequence>
<dbReference type="InterPro" id="IPR043519">
    <property type="entry name" value="NT_sf"/>
</dbReference>
<name>A0A844GTV6_9CHRO</name>
<dbReference type="Proteomes" id="UP000437131">
    <property type="component" value="Unassembled WGS sequence"/>
</dbReference>
<evidence type="ECO:0000259" key="1">
    <source>
        <dbReference type="Pfam" id="PF18765"/>
    </source>
</evidence>
<accession>A0A844GTV6</accession>
<dbReference type="InterPro" id="IPR052930">
    <property type="entry name" value="TA_antitoxin_MntA"/>
</dbReference>
<evidence type="ECO:0000313" key="3">
    <source>
        <dbReference type="Proteomes" id="UP000437131"/>
    </source>
</evidence>
<comment type="caution">
    <text evidence="2">The sequence shown here is derived from an EMBL/GenBank/DDBJ whole genome shotgun (WGS) entry which is preliminary data.</text>
</comment>
<keyword evidence="2" id="KW-0808">Transferase</keyword>
<dbReference type="EMBL" id="WMIA01000004">
    <property type="protein sequence ID" value="MTF38319.1"/>
    <property type="molecule type" value="Genomic_DNA"/>
</dbReference>
<protein>
    <submittedName>
        <fullName evidence="2">Nucleotidyltransferase domain-containing protein</fullName>
    </submittedName>
</protein>
<reference evidence="2 3" key="1">
    <citation type="submission" date="2019-11" db="EMBL/GenBank/DDBJ databases">
        <title>Isolation of a new High Light Tolerant Cyanobacteria.</title>
        <authorList>
            <person name="Dobson Z."/>
            <person name="Vaughn N."/>
            <person name="Vaughn M."/>
            <person name="Fromme P."/>
            <person name="Mazor Y."/>
        </authorList>
    </citation>
    <scope>NUCLEOTIDE SEQUENCE [LARGE SCALE GENOMIC DNA]</scope>
    <source>
        <strain evidence="2 3">0216</strain>
    </source>
</reference>
<dbReference type="GO" id="GO:0016740">
    <property type="term" value="F:transferase activity"/>
    <property type="evidence" value="ECO:0007669"/>
    <property type="project" value="UniProtKB-KW"/>
</dbReference>
<dbReference type="Pfam" id="PF18765">
    <property type="entry name" value="Polbeta"/>
    <property type="match status" value="1"/>
</dbReference>
<dbReference type="AlphaFoldDB" id="A0A844GTV6"/>
<dbReference type="PANTHER" id="PTHR43852:SF3">
    <property type="entry name" value="NUCLEOTIDYLTRANSFERASE"/>
    <property type="match status" value="1"/>
</dbReference>
<dbReference type="InterPro" id="IPR041633">
    <property type="entry name" value="Polbeta"/>
</dbReference>
<feature type="domain" description="Polymerase beta nucleotidyltransferase" evidence="1">
    <location>
        <begin position="17"/>
        <end position="113"/>
    </location>
</feature>
<dbReference type="SUPFAM" id="SSF81301">
    <property type="entry name" value="Nucleotidyltransferase"/>
    <property type="match status" value="1"/>
</dbReference>
<proteinExistence type="predicted"/>
<dbReference type="CDD" id="cd05403">
    <property type="entry name" value="NT_KNTase_like"/>
    <property type="match status" value="1"/>
</dbReference>
<evidence type="ECO:0000313" key="2">
    <source>
        <dbReference type="EMBL" id="MTF38319.1"/>
    </source>
</evidence>
<dbReference type="PANTHER" id="PTHR43852">
    <property type="entry name" value="NUCLEOTIDYLTRANSFERASE"/>
    <property type="match status" value="1"/>
</dbReference>
<gene>
    <name evidence="2" type="ORF">GGC33_05205</name>
</gene>
<dbReference type="Gene3D" id="3.30.460.10">
    <property type="entry name" value="Beta Polymerase, domain 2"/>
    <property type="match status" value="1"/>
</dbReference>
<dbReference type="NCBIfam" id="NF047752">
    <property type="entry name" value="MntA_antitoxin"/>
    <property type="match status" value="1"/>
</dbReference>
<dbReference type="RefSeq" id="WP_155083231.1">
    <property type="nucleotide sequence ID" value="NZ_WMIA01000004.1"/>
</dbReference>